<dbReference type="InterPro" id="IPR009057">
    <property type="entry name" value="Homeodomain-like_sf"/>
</dbReference>
<accession>A0A941EV22</accession>
<dbReference type="InterPro" id="IPR001647">
    <property type="entry name" value="HTH_TetR"/>
</dbReference>
<dbReference type="PANTHER" id="PTHR43479:SF7">
    <property type="entry name" value="TETR-FAMILY TRANSCRIPTIONAL REGULATOR"/>
    <property type="match status" value="1"/>
</dbReference>
<dbReference type="EMBL" id="JAGSOG010000231">
    <property type="protein sequence ID" value="MBR7837796.1"/>
    <property type="molecule type" value="Genomic_DNA"/>
</dbReference>
<comment type="caution">
    <text evidence="4">The sequence shown here is derived from an EMBL/GenBank/DDBJ whole genome shotgun (WGS) entry which is preliminary data.</text>
</comment>
<feature type="domain" description="HTH tetR-type" evidence="3">
    <location>
        <begin position="9"/>
        <end position="69"/>
    </location>
</feature>
<keyword evidence="5" id="KW-1185">Reference proteome</keyword>
<evidence type="ECO:0000313" key="5">
    <source>
        <dbReference type="Proteomes" id="UP000675781"/>
    </source>
</evidence>
<dbReference type="Pfam" id="PF14278">
    <property type="entry name" value="TetR_C_8"/>
    <property type="match status" value="1"/>
</dbReference>
<dbReference type="PROSITE" id="PS50977">
    <property type="entry name" value="HTH_TETR_2"/>
    <property type="match status" value="1"/>
</dbReference>
<dbReference type="GO" id="GO:0003677">
    <property type="term" value="F:DNA binding"/>
    <property type="evidence" value="ECO:0007669"/>
    <property type="project" value="UniProtKB-UniRule"/>
</dbReference>
<reference evidence="4" key="1">
    <citation type="submission" date="2021-04" db="EMBL/GenBank/DDBJ databases">
        <title>Genome based classification of Actinospica acidithermotolerans sp. nov., an actinobacterium isolated from an Indonesian hot spring.</title>
        <authorList>
            <person name="Kusuma A.B."/>
            <person name="Putra K.E."/>
            <person name="Nafisah S."/>
            <person name="Loh J."/>
            <person name="Nouioui I."/>
            <person name="Goodfellow M."/>
        </authorList>
    </citation>
    <scope>NUCLEOTIDE SEQUENCE</scope>
    <source>
        <strain evidence="4">CSCA 57</strain>
    </source>
</reference>
<dbReference type="Pfam" id="PF00440">
    <property type="entry name" value="TetR_N"/>
    <property type="match status" value="1"/>
</dbReference>
<dbReference type="Proteomes" id="UP000675781">
    <property type="component" value="Unassembled WGS sequence"/>
</dbReference>
<keyword evidence="1 2" id="KW-0238">DNA-binding</keyword>
<sequence>MDEGDRRVRRTRRALRDALIGLTLEKGYAHITVQEILDRADVVRSTFYAHHRDKDSLLFSCFDDVFAELARTLEAAVPGAPLGDPARLAEILYQHAGTNRRVYRALCGRQGGPHVFRHLQRRLGDLLREHLRPYLAAADCELPADLVADYYANAALGLLSWWVDHDFPHDPAWLAQSCRTLVVPGVLTALGQASPAS</sequence>
<evidence type="ECO:0000256" key="2">
    <source>
        <dbReference type="PROSITE-ProRule" id="PRU00335"/>
    </source>
</evidence>
<organism evidence="4 5">
    <name type="scientific">Actinospica durhamensis</name>
    <dbReference type="NCBI Taxonomy" id="1508375"/>
    <lineage>
        <taxon>Bacteria</taxon>
        <taxon>Bacillati</taxon>
        <taxon>Actinomycetota</taxon>
        <taxon>Actinomycetes</taxon>
        <taxon>Catenulisporales</taxon>
        <taxon>Actinospicaceae</taxon>
        <taxon>Actinospica</taxon>
    </lineage>
</organism>
<dbReference type="PANTHER" id="PTHR43479">
    <property type="entry name" value="ACREF/ENVCD OPERON REPRESSOR-RELATED"/>
    <property type="match status" value="1"/>
</dbReference>
<dbReference type="InterPro" id="IPR039532">
    <property type="entry name" value="TetR_C_Firmicutes"/>
</dbReference>
<name>A0A941EV22_9ACTN</name>
<protein>
    <submittedName>
        <fullName evidence="4">TetR/AcrR family transcriptional regulator</fullName>
    </submittedName>
</protein>
<dbReference type="SUPFAM" id="SSF46689">
    <property type="entry name" value="Homeodomain-like"/>
    <property type="match status" value="1"/>
</dbReference>
<evidence type="ECO:0000256" key="1">
    <source>
        <dbReference type="ARBA" id="ARBA00023125"/>
    </source>
</evidence>
<proteinExistence type="predicted"/>
<dbReference type="InterPro" id="IPR050624">
    <property type="entry name" value="HTH-type_Tx_Regulator"/>
</dbReference>
<dbReference type="AlphaFoldDB" id="A0A941EV22"/>
<dbReference type="Gene3D" id="1.10.357.10">
    <property type="entry name" value="Tetracycline Repressor, domain 2"/>
    <property type="match status" value="1"/>
</dbReference>
<evidence type="ECO:0000313" key="4">
    <source>
        <dbReference type="EMBL" id="MBR7837796.1"/>
    </source>
</evidence>
<evidence type="ECO:0000259" key="3">
    <source>
        <dbReference type="PROSITE" id="PS50977"/>
    </source>
</evidence>
<gene>
    <name evidence="4" type="ORF">KDL01_31265</name>
</gene>
<dbReference type="RefSeq" id="WP_212532262.1">
    <property type="nucleotide sequence ID" value="NZ_JAGSOG010000231.1"/>
</dbReference>
<feature type="DNA-binding region" description="H-T-H motif" evidence="2">
    <location>
        <begin position="32"/>
        <end position="51"/>
    </location>
</feature>